<reference evidence="2" key="1">
    <citation type="submission" date="2018-05" db="EMBL/GenBank/DDBJ databases">
        <authorList>
            <person name="Lanie J.A."/>
            <person name="Ng W.-L."/>
            <person name="Kazmierczak K.M."/>
            <person name="Andrzejewski T.M."/>
            <person name="Davidsen T.M."/>
            <person name="Wayne K.J."/>
            <person name="Tettelin H."/>
            <person name="Glass J.I."/>
            <person name="Rusch D."/>
            <person name="Podicherti R."/>
            <person name="Tsui H.-C.T."/>
            <person name="Winkler M.E."/>
        </authorList>
    </citation>
    <scope>NUCLEOTIDE SEQUENCE</scope>
</reference>
<dbReference type="EMBL" id="UINC01185298">
    <property type="protein sequence ID" value="SVD96929.1"/>
    <property type="molecule type" value="Genomic_DNA"/>
</dbReference>
<dbReference type="PROSITE" id="PS50883">
    <property type="entry name" value="EAL"/>
    <property type="match status" value="1"/>
</dbReference>
<name>A0A382ZNU8_9ZZZZ</name>
<gene>
    <name evidence="2" type="ORF">METZ01_LOCUS449783</name>
</gene>
<protein>
    <recommendedName>
        <fullName evidence="1">EAL domain-containing protein</fullName>
    </recommendedName>
</protein>
<proteinExistence type="predicted"/>
<dbReference type="InterPro" id="IPR001633">
    <property type="entry name" value="EAL_dom"/>
</dbReference>
<dbReference type="SMART" id="SM00052">
    <property type="entry name" value="EAL"/>
    <property type="match status" value="1"/>
</dbReference>
<evidence type="ECO:0000313" key="2">
    <source>
        <dbReference type="EMBL" id="SVD96929.1"/>
    </source>
</evidence>
<dbReference type="SUPFAM" id="SSF141868">
    <property type="entry name" value="EAL domain-like"/>
    <property type="match status" value="1"/>
</dbReference>
<dbReference type="AlphaFoldDB" id="A0A382ZNU8"/>
<dbReference type="PANTHER" id="PTHR33121:SF70">
    <property type="entry name" value="SIGNALING PROTEIN YKOW"/>
    <property type="match status" value="1"/>
</dbReference>
<dbReference type="Pfam" id="PF00563">
    <property type="entry name" value="EAL"/>
    <property type="match status" value="1"/>
</dbReference>
<feature type="non-terminal residue" evidence="2">
    <location>
        <position position="1"/>
    </location>
</feature>
<dbReference type="CDD" id="cd01948">
    <property type="entry name" value="EAL"/>
    <property type="match status" value="1"/>
</dbReference>
<sequence length="197" mass="21947">DIIIPQIEGESLFSLVVLASLVKLSEFFKSKESLGLSNITVYLNVSAHTVMHPEFCNIFINYVETMNLKPNEFGLEVTETAELGNTKLASASLKKLKDKGIKIALDDFGAGYSSLRYLKDLPVDVVKLDKMFTEEINDPVTGRLIGFVVEVCEALSMEMIGEGIETEEQKKAMMDIGCPIGQGFLMHRPEFLKTFKK</sequence>
<feature type="domain" description="EAL" evidence="1">
    <location>
        <begin position="1"/>
        <end position="197"/>
    </location>
</feature>
<organism evidence="2">
    <name type="scientific">marine metagenome</name>
    <dbReference type="NCBI Taxonomy" id="408172"/>
    <lineage>
        <taxon>unclassified sequences</taxon>
        <taxon>metagenomes</taxon>
        <taxon>ecological metagenomes</taxon>
    </lineage>
</organism>
<dbReference type="PANTHER" id="PTHR33121">
    <property type="entry name" value="CYCLIC DI-GMP PHOSPHODIESTERASE PDEF"/>
    <property type="match status" value="1"/>
</dbReference>
<evidence type="ECO:0000259" key="1">
    <source>
        <dbReference type="PROSITE" id="PS50883"/>
    </source>
</evidence>
<dbReference type="Gene3D" id="3.20.20.450">
    <property type="entry name" value="EAL domain"/>
    <property type="match status" value="1"/>
</dbReference>
<dbReference type="GO" id="GO:0071111">
    <property type="term" value="F:cyclic-guanylate-specific phosphodiesterase activity"/>
    <property type="evidence" value="ECO:0007669"/>
    <property type="project" value="InterPro"/>
</dbReference>
<dbReference type="InterPro" id="IPR035919">
    <property type="entry name" value="EAL_sf"/>
</dbReference>
<dbReference type="InterPro" id="IPR050706">
    <property type="entry name" value="Cyclic-di-GMP_PDE-like"/>
</dbReference>
<accession>A0A382ZNU8</accession>